<dbReference type="SUPFAM" id="SSF53756">
    <property type="entry name" value="UDP-Glycosyltransferase/glycogen phosphorylase"/>
    <property type="match status" value="1"/>
</dbReference>
<evidence type="ECO:0000256" key="2">
    <source>
        <dbReference type="ARBA" id="ARBA00004713"/>
    </source>
</evidence>
<keyword evidence="3" id="KW-1003">Cell membrane</keyword>
<dbReference type="InterPro" id="IPR002201">
    <property type="entry name" value="Glyco_trans_9"/>
</dbReference>
<proteinExistence type="inferred from homology"/>
<keyword evidence="8" id="KW-0472">Membrane</keyword>
<protein>
    <recommendedName>
        <fullName evidence="11">Lipopolysaccharide heptosyltransferase 1</fullName>
        <ecNumber evidence="10">2.4.99.23</ecNumber>
    </recommendedName>
    <alternativeName>
        <fullName evidence="12">ADP-heptose:lipopolysaccharide heptosyltransferase I</fullName>
    </alternativeName>
</protein>
<dbReference type="EC" id="2.4.99.23" evidence="10"/>
<evidence type="ECO:0000256" key="6">
    <source>
        <dbReference type="ARBA" id="ARBA00022679"/>
    </source>
</evidence>
<evidence type="ECO:0000256" key="10">
    <source>
        <dbReference type="ARBA" id="ARBA00044041"/>
    </source>
</evidence>
<keyword evidence="7" id="KW-0448">Lipopolysaccharide biosynthesis</keyword>
<dbReference type="InterPro" id="IPR051199">
    <property type="entry name" value="LPS_LOS_Heptosyltrfase"/>
</dbReference>
<dbReference type="InterPro" id="IPR011908">
    <property type="entry name" value="LipoPS_heptosylTferase-I"/>
</dbReference>
<sequence>MRILLVKTSSLGDVIHNLPVAADLARQFPGAEIDWCVEAPFADIPRLSPFVRATLPVAIRRWRKALLKTETWREIGQLRAQLQSAGYDAVLDTQGLIKSALVARQAKGKHLGYAADSAREPLASRFYDATLSVPRHLHAVARNRLLAGAAFGYTPAETLDYGIVAPAFSASWLPATPIAVLLTATSRDDKLWPEPDWIELANQLIKWGLTPIFPSGNAVEQARARRIVQAVPGAVAAPALSIHDLAGVIGQAALTVGVDTGLAHLAAALKVPTIALYTATEPALTGIVGTGFARNLGGKGAPPTVADVLASATEALQR</sequence>
<gene>
    <name evidence="14" type="primary">waaC</name>
    <name evidence="14" type="ORF">IPL58_11625</name>
</gene>
<keyword evidence="6" id="KW-0808">Transferase</keyword>
<dbReference type="GO" id="GO:0009244">
    <property type="term" value="P:lipopolysaccharide core region biosynthetic process"/>
    <property type="evidence" value="ECO:0007669"/>
    <property type="project" value="InterPro"/>
</dbReference>
<dbReference type="GO" id="GO:0005886">
    <property type="term" value="C:plasma membrane"/>
    <property type="evidence" value="ECO:0007669"/>
    <property type="project" value="UniProtKB-SubCell"/>
</dbReference>
<evidence type="ECO:0000256" key="12">
    <source>
        <dbReference type="ARBA" id="ARBA00044330"/>
    </source>
</evidence>
<dbReference type="EMBL" id="JADJUC010000012">
    <property type="protein sequence ID" value="MBK8524683.1"/>
    <property type="molecule type" value="Genomic_DNA"/>
</dbReference>
<dbReference type="Proteomes" id="UP000886689">
    <property type="component" value="Unassembled WGS sequence"/>
</dbReference>
<comment type="catalytic activity">
    <reaction evidence="13">
        <text>an alpha-Kdo-(2-&gt;4)-alpha-Kdo-(2-&gt;6)-lipid A + ADP-L-glycero-beta-D-manno-heptose = an L-alpha-D-Hep-(1-&gt;5)-[alpha-Kdo-(2-&gt;4)]-alpha-Kdo-(2-&gt;6)-lipid A + ADP + H(+)</text>
        <dbReference type="Rhea" id="RHEA:74067"/>
        <dbReference type="ChEBI" id="CHEBI:15378"/>
        <dbReference type="ChEBI" id="CHEBI:61506"/>
        <dbReference type="ChEBI" id="CHEBI:176431"/>
        <dbReference type="ChEBI" id="CHEBI:193068"/>
        <dbReference type="ChEBI" id="CHEBI:456216"/>
        <dbReference type="EC" id="2.4.99.23"/>
    </reaction>
</comment>
<dbReference type="NCBIfam" id="TIGR02193">
    <property type="entry name" value="heptsyl_trn_I"/>
    <property type="match status" value="1"/>
</dbReference>
<organism evidence="14 15">
    <name type="scientific">Candidatus Proximibacter danicus</name>
    <dbReference type="NCBI Taxonomy" id="2954365"/>
    <lineage>
        <taxon>Bacteria</taxon>
        <taxon>Pseudomonadati</taxon>
        <taxon>Pseudomonadota</taxon>
        <taxon>Betaproteobacteria</taxon>
        <taxon>Candidatus Proximibacter</taxon>
    </lineage>
</organism>
<accession>A0A9D7PRZ3</accession>
<dbReference type="Gene3D" id="3.40.50.2000">
    <property type="entry name" value="Glycogen Phosphorylase B"/>
    <property type="match status" value="2"/>
</dbReference>
<name>A0A9D7PRZ3_9PROT</name>
<dbReference type="GO" id="GO:0008713">
    <property type="term" value="F:ADP-heptose-lipopolysaccharide heptosyltransferase activity"/>
    <property type="evidence" value="ECO:0007669"/>
    <property type="project" value="TreeGrafter"/>
</dbReference>
<comment type="pathway">
    <text evidence="2">Bacterial outer membrane biogenesis; LPS core biosynthesis.</text>
</comment>
<evidence type="ECO:0000256" key="8">
    <source>
        <dbReference type="ARBA" id="ARBA00023136"/>
    </source>
</evidence>
<evidence type="ECO:0000256" key="3">
    <source>
        <dbReference type="ARBA" id="ARBA00022475"/>
    </source>
</evidence>
<dbReference type="Pfam" id="PF01075">
    <property type="entry name" value="Glyco_transf_9"/>
    <property type="match status" value="1"/>
</dbReference>
<evidence type="ECO:0000313" key="14">
    <source>
        <dbReference type="EMBL" id="MBK8524683.1"/>
    </source>
</evidence>
<dbReference type="CDD" id="cd03789">
    <property type="entry name" value="GT9_LPS_heptosyltransferase"/>
    <property type="match status" value="1"/>
</dbReference>
<dbReference type="AlphaFoldDB" id="A0A9D7PRZ3"/>
<evidence type="ECO:0000313" key="15">
    <source>
        <dbReference type="Proteomes" id="UP000886689"/>
    </source>
</evidence>
<reference evidence="14" key="1">
    <citation type="submission" date="2020-10" db="EMBL/GenBank/DDBJ databases">
        <title>Connecting structure to function with the recovery of over 1000 high-quality activated sludge metagenome-assembled genomes encoding full-length rRNA genes using long-read sequencing.</title>
        <authorList>
            <person name="Singleton C.M."/>
            <person name="Petriglieri F."/>
            <person name="Kristensen J.M."/>
            <person name="Kirkegaard R.H."/>
            <person name="Michaelsen T.Y."/>
            <person name="Andersen M.H."/>
            <person name="Karst S.M."/>
            <person name="Dueholm M.S."/>
            <person name="Nielsen P.H."/>
            <person name="Albertsen M."/>
        </authorList>
    </citation>
    <scope>NUCLEOTIDE SEQUENCE</scope>
    <source>
        <strain evidence="14">Hirt_18-Q3-R61-65_BATAC.395</strain>
    </source>
</reference>
<evidence type="ECO:0000256" key="4">
    <source>
        <dbReference type="ARBA" id="ARBA00022519"/>
    </source>
</evidence>
<evidence type="ECO:0000256" key="13">
    <source>
        <dbReference type="ARBA" id="ARBA00049201"/>
    </source>
</evidence>
<dbReference type="PANTHER" id="PTHR30160:SF19">
    <property type="entry name" value="LIPOPOLYSACCHARIDE HEPTOSYLTRANSFERASE 1"/>
    <property type="match status" value="1"/>
</dbReference>
<evidence type="ECO:0000256" key="5">
    <source>
        <dbReference type="ARBA" id="ARBA00022676"/>
    </source>
</evidence>
<evidence type="ECO:0000256" key="9">
    <source>
        <dbReference type="ARBA" id="ARBA00043995"/>
    </source>
</evidence>
<evidence type="ECO:0000256" key="1">
    <source>
        <dbReference type="ARBA" id="ARBA00004515"/>
    </source>
</evidence>
<comment type="similarity">
    <text evidence="9">Belongs to the glycosyltransferase 9 family.</text>
</comment>
<comment type="subcellular location">
    <subcellularLocation>
        <location evidence="1">Cell inner membrane</location>
        <topology evidence="1">Peripheral membrane protein</topology>
        <orientation evidence="1">Cytoplasmic side</orientation>
    </subcellularLocation>
</comment>
<keyword evidence="5" id="KW-0328">Glycosyltransferase</keyword>
<evidence type="ECO:0000256" key="11">
    <source>
        <dbReference type="ARBA" id="ARBA00044190"/>
    </source>
</evidence>
<comment type="caution">
    <text evidence="14">The sequence shown here is derived from an EMBL/GenBank/DDBJ whole genome shotgun (WGS) entry which is preliminary data.</text>
</comment>
<keyword evidence="4" id="KW-0997">Cell inner membrane</keyword>
<dbReference type="GO" id="GO:0005829">
    <property type="term" value="C:cytosol"/>
    <property type="evidence" value="ECO:0007669"/>
    <property type="project" value="TreeGrafter"/>
</dbReference>
<evidence type="ECO:0000256" key="7">
    <source>
        <dbReference type="ARBA" id="ARBA00022985"/>
    </source>
</evidence>
<dbReference type="PANTHER" id="PTHR30160">
    <property type="entry name" value="TETRAACYLDISACCHARIDE 4'-KINASE-RELATED"/>
    <property type="match status" value="1"/>
</dbReference>